<dbReference type="InterPro" id="IPR015943">
    <property type="entry name" value="WD40/YVTN_repeat-like_dom_sf"/>
</dbReference>
<keyword evidence="9" id="KW-1185">Reference proteome</keyword>
<name>A0ABT8Y7A1_9SPHN</name>
<dbReference type="SUPFAM" id="SSF63829">
    <property type="entry name" value="Calcium-dependent phosphotriesterase"/>
    <property type="match status" value="3"/>
</dbReference>
<dbReference type="PANTHER" id="PTHR24421:SF62">
    <property type="entry name" value="SENSORY TRANSDUCTION HISTIDINE KINASE"/>
    <property type="match status" value="1"/>
</dbReference>
<dbReference type="InterPro" id="IPR050482">
    <property type="entry name" value="Sensor_HK_TwoCompSys"/>
</dbReference>
<accession>A0ABT8Y7A1</accession>
<feature type="domain" description="Histidine kinase/HSP90-like ATPase" evidence="7">
    <location>
        <begin position="886"/>
        <end position="983"/>
    </location>
</feature>
<evidence type="ECO:0000256" key="5">
    <source>
        <dbReference type="SAM" id="Phobius"/>
    </source>
</evidence>
<keyword evidence="2" id="KW-0418">Kinase</keyword>
<dbReference type="Gene3D" id="2.130.10.10">
    <property type="entry name" value="YVTN repeat-like/Quinoprotein amine dehydrogenase"/>
    <property type="match status" value="3"/>
</dbReference>
<evidence type="ECO:0000259" key="7">
    <source>
        <dbReference type="SMART" id="SM00387"/>
    </source>
</evidence>
<evidence type="ECO:0000256" key="2">
    <source>
        <dbReference type="ARBA" id="ARBA00022777"/>
    </source>
</evidence>
<dbReference type="EMBL" id="JAUOTP010000003">
    <property type="protein sequence ID" value="MDO6414200.1"/>
    <property type="molecule type" value="Genomic_DNA"/>
</dbReference>
<keyword evidence="5" id="KW-0472">Membrane</keyword>
<dbReference type="PANTHER" id="PTHR24421">
    <property type="entry name" value="NITRATE/NITRITE SENSOR PROTEIN NARX-RELATED"/>
    <property type="match status" value="1"/>
</dbReference>
<evidence type="ECO:0000313" key="8">
    <source>
        <dbReference type="EMBL" id="MDO6414200.1"/>
    </source>
</evidence>
<feature type="transmembrane region" description="Helical" evidence="5">
    <location>
        <begin position="746"/>
        <end position="764"/>
    </location>
</feature>
<dbReference type="CDD" id="cd16917">
    <property type="entry name" value="HATPase_UhpB-NarQ-NarX-like"/>
    <property type="match status" value="1"/>
</dbReference>
<sequence length="1004" mass="110612">MPRNARICLAALLILLTGHSAAWGTSADVGQFTHSSWTSKDGIPGMVQALAQTRDGYLWLGTYEGLYRFDGVSFDRIRPPAGHPSGSIPVSALLVTRNGRLWVGYAGGAGVEVLRGGTLHRMGMPNPPGEVTGLAEDADGAVWVVGGRGRKALKRYSSGKWQSINSSWGVPDDEAVSAVYPAKDGTVWVATQKRILILRRGERRFVDGGIRVSNGAGLAQDRKGRMWLSDASGTRLLPDRDSRTQAAPRPEGSSRSARRISLMFDRQGDLWGSTFTDGVFRLANAGQERAATAPIYFRTSEGLTSNEAVAVLEDREGNIWVATELGLDQFRRANIESVSNLSNGSASGFMTASDARGDVYVAIGAALYFAAPNVEARQVLAGKQDIEAICRGGDAVWVVQRGRAVRMSNGKPLTTITWSGDKPTSGCGQDSEGHFWLSRPAGDLAIRRGSGWEEVELPGKRTPLDIYIDWKGLIVGTLSRKSVVIYDGRRWRELSSDKLGVSGLTVIYGNARTLLIGGGTGLARWDGHDVKRLVIDDHPWLRGIRGIVQTADGETWMINNRGIIRLATRDLERAFDDPKAAIPHDIFDEQDGFNSRTQNSQALQVALGRDSRLWFLTRQGVLRIDPAHLARNAVVPPVAIRAVSAGGRRYLDPTQLKLAPGLKNISIEYTGLSLTIPSRVRFRYRLRGFDTGWVDPGTRRQAFYTNLPPGDYTFEVEAANNDGVWNRRGVSLPIIISPTFIQTRTFLALCVAAAVALLWLLYRLRMHAIAERMRVRLSERLAERERIARELHDTLLQSIQALILRFQLAADDIPEDQPVRQSLEQALDRADTVLAEGRSRVRDLRITEAGGDIKRMINDIVERQVFSPDTQIKVESVGEPRAMDPIASDEIARIANEAIFNIWRHANATQLDIRIAFMASDFSVRFKDNGVGIPEEIMRHGHRSGHFGLPGMRERAYRIGASLSLVSSPANGTELKLRVPASVAYSQIQTHRRAQIVLRGKRRG</sequence>
<dbReference type="RefSeq" id="WP_303541942.1">
    <property type="nucleotide sequence ID" value="NZ_JAUOTP010000003.1"/>
</dbReference>
<feature type="signal peptide" evidence="6">
    <location>
        <begin position="1"/>
        <end position="22"/>
    </location>
</feature>
<dbReference type="InterPro" id="IPR003594">
    <property type="entry name" value="HATPase_dom"/>
</dbReference>
<evidence type="ECO:0000256" key="6">
    <source>
        <dbReference type="SAM" id="SignalP"/>
    </source>
</evidence>
<dbReference type="Proteomes" id="UP001169764">
    <property type="component" value="Unassembled WGS sequence"/>
</dbReference>
<keyword evidence="5" id="KW-1133">Transmembrane helix</keyword>
<evidence type="ECO:0000256" key="4">
    <source>
        <dbReference type="SAM" id="MobiDB-lite"/>
    </source>
</evidence>
<dbReference type="InterPro" id="IPR011712">
    <property type="entry name" value="Sig_transdc_His_kin_sub3_dim/P"/>
</dbReference>
<dbReference type="Gene3D" id="2.60.40.10">
    <property type="entry name" value="Immunoglobulins"/>
    <property type="match status" value="1"/>
</dbReference>
<evidence type="ECO:0000313" key="9">
    <source>
        <dbReference type="Proteomes" id="UP001169764"/>
    </source>
</evidence>
<comment type="caution">
    <text evidence="8">The sequence shown here is derived from an EMBL/GenBank/DDBJ whole genome shotgun (WGS) entry which is preliminary data.</text>
</comment>
<dbReference type="Pfam" id="PF07494">
    <property type="entry name" value="Reg_prop"/>
    <property type="match status" value="2"/>
</dbReference>
<dbReference type="Gene3D" id="3.30.565.10">
    <property type="entry name" value="Histidine kinase-like ATPase, C-terminal domain"/>
    <property type="match status" value="1"/>
</dbReference>
<keyword evidence="1" id="KW-0808">Transferase</keyword>
<evidence type="ECO:0000256" key="1">
    <source>
        <dbReference type="ARBA" id="ARBA00022679"/>
    </source>
</evidence>
<feature type="region of interest" description="Disordered" evidence="4">
    <location>
        <begin position="233"/>
        <end position="257"/>
    </location>
</feature>
<gene>
    <name evidence="8" type="ORF">Q4F19_07385</name>
</gene>
<dbReference type="InterPro" id="IPR013783">
    <property type="entry name" value="Ig-like_fold"/>
</dbReference>
<dbReference type="InterPro" id="IPR011110">
    <property type="entry name" value="Reg_prop"/>
</dbReference>
<organism evidence="8 9">
    <name type="scientific">Sphingomonas natans</name>
    <dbReference type="NCBI Taxonomy" id="3063330"/>
    <lineage>
        <taxon>Bacteria</taxon>
        <taxon>Pseudomonadati</taxon>
        <taxon>Pseudomonadota</taxon>
        <taxon>Alphaproteobacteria</taxon>
        <taxon>Sphingomonadales</taxon>
        <taxon>Sphingomonadaceae</taxon>
        <taxon>Sphingomonas</taxon>
    </lineage>
</organism>
<evidence type="ECO:0000256" key="3">
    <source>
        <dbReference type="ARBA" id="ARBA00023012"/>
    </source>
</evidence>
<keyword evidence="5" id="KW-0812">Transmembrane</keyword>
<dbReference type="Gene3D" id="1.20.5.1930">
    <property type="match status" value="1"/>
</dbReference>
<reference evidence="8" key="1">
    <citation type="submission" date="2023-07" db="EMBL/GenBank/DDBJ databases">
        <authorList>
            <person name="Kim M."/>
        </authorList>
    </citation>
    <scope>NUCLEOTIDE SEQUENCE</scope>
    <source>
        <strain evidence="8">BIUV-7</strain>
    </source>
</reference>
<dbReference type="SUPFAM" id="SSF55874">
    <property type="entry name" value="ATPase domain of HSP90 chaperone/DNA topoisomerase II/histidine kinase"/>
    <property type="match status" value="1"/>
</dbReference>
<keyword evidence="6" id="KW-0732">Signal</keyword>
<proteinExistence type="predicted"/>
<dbReference type="Pfam" id="PF02518">
    <property type="entry name" value="HATPase_c"/>
    <property type="match status" value="1"/>
</dbReference>
<feature type="chain" id="PRO_5045565953" evidence="6">
    <location>
        <begin position="23"/>
        <end position="1004"/>
    </location>
</feature>
<protein>
    <submittedName>
        <fullName evidence="8">Two-component regulator propeller domain-containing protein</fullName>
    </submittedName>
</protein>
<dbReference type="SMART" id="SM00387">
    <property type="entry name" value="HATPase_c"/>
    <property type="match status" value="1"/>
</dbReference>
<dbReference type="InterPro" id="IPR011123">
    <property type="entry name" value="Y_Y_Y"/>
</dbReference>
<dbReference type="Pfam" id="PF07495">
    <property type="entry name" value="Y_Y_Y"/>
    <property type="match status" value="1"/>
</dbReference>
<dbReference type="Pfam" id="PF07730">
    <property type="entry name" value="HisKA_3"/>
    <property type="match status" value="1"/>
</dbReference>
<keyword evidence="3" id="KW-0902">Two-component regulatory system</keyword>
<dbReference type="InterPro" id="IPR036890">
    <property type="entry name" value="HATPase_C_sf"/>
</dbReference>